<keyword evidence="2" id="KW-1185">Reference proteome</keyword>
<proteinExistence type="predicted"/>
<organism evidence="1 2">
    <name type="scientific">Lampropedia aestuarii</name>
    <dbReference type="NCBI Taxonomy" id="2562762"/>
    <lineage>
        <taxon>Bacteria</taxon>
        <taxon>Pseudomonadati</taxon>
        <taxon>Pseudomonadota</taxon>
        <taxon>Betaproteobacteria</taxon>
        <taxon>Burkholderiales</taxon>
        <taxon>Comamonadaceae</taxon>
        <taxon>Lampropedia</taxon>
    </lineage>
</organism>
<reference evidence="1 2" key="1">
    <citation type="submission" date="2019-04" db="EMBL/GenBank/DDBJ databases">
        <title>Lampropedia sp YIM MLB12 draf genome.</title>
        <authorList>
            <person name="Wang Y.-X."/>
        </authorList>
    </citation>
    <scope>NUCLEOTIDE SEQUENCE [LARGE SCALE GENOMIC DNA]</scope>
    <source>
        <strain evidence="1 2">YIM MLB12</strain>
    </source>
</reference>
<dbReference type="OrthoDB" id="4555199at2"/>
<gene>
    <name evidence="1" type="ORF">E8K88_04240</name>
</gene>
<protein>
    <submittedName>
        <fullName evidence="1">Uncharacterized protein</fullName>
    </submittedName>
</protein>
<name>A0A4V3YXI9_9BURK</name>
<sequence>MPGKASCQWDTSVQLSYEERRLETPLPFTGANVVGQNQAPFATRIIEGAGFEDFAPEFAKKLCNDLGETEAADFDAALELVKASGTQLWRAAVDRVQGARQLKATETLPRSDDRMLYWTRTQMTKILRQWAPEWAPTAEQQEALQWEFERASRGQTDIDFPEGTNVRRMLVSGFDVFTLGVPGVPNTGLRNGNPSGATALEMDGQVIPLSDGSKMYVQAYILPVSYGPFIKGMQEDTVGPWMKPGPKQLDASISMSQGGRNIFWLEEYNGRFHGSSAGNDGQVFCPSGTRLPQVMLPLGTLTTPGAAPISEVGSGCNTVTPERWYGIDTASQWIKDNPPQFSKATLPHEMMLLANTQAGVTRPLGATSEGTEGFDVTWHTNYNYFPDCASTITATQPWHGIVNKMPAPETVQDPDPSWCSRSGGGGDYLSNESAYRNTLLRDLMGRDIPAGHIHIPVMNYYFDGNPEAGGGVRDDNAITDEKFEGYRTAIVAQGRNLLKVVGESLIK</sequence>
<dbReference type="InterPro" id="IPR036440">
    <property type="entry name" value="Peptidase_C15-like_sf"/>
</dbReference>
<dbReference type="SUPFAM" id="SSF53182">
    <property type="entry name" value="Pyrrolidone carboxyl peptidase (pyroglutamate aminopeptidase)"/>
    <property type="match status" value="1"/>
</dbReference>
<evidence type="ECO:0000313" key="1">
    <source>
        <dbReference type="EMBL" id="THJ35332.1"/>
    </source>
</evidence>
<dbReference type="Proteomes" id="UP000306236">
    <property type="component" value="Unassembled WGS sequence"/>
</dbReference>
<accession>A0A4V3YXI9</accession>
<dbReference type="Gene3D" id="3.40.630.20">
    <property type="entry name" value="Peptidase C15, pyroglutamyl peptidase I-like"/>
    <property type="match status" value="1"/>
</dbReference>
<dbReference type="EMBL" id="SSWX01000004">
    <property type="protein sequence ID" value="THJ35332.1"/>
    <property type="molecule type" value="Genomic_DNA"/>
</dbReference>
<evidence type="ECO:0000313" key="2">
    <source>
        <dbReference type="Proteomes" id="UP000306236"/>
    </source>
</evidence>
<comment type="caution">
    <text evidence="1">The sequence shown here is derived from an EMBL/GenBank/DDBJ whole genome shotgun (WGS) entry which is preliminary data.</text>
</comment>
<dbReference type="AlphaFoldDB" id="A0A4V3YXI9"/>